<feature type="region of interest" description="Disordered" evidence="2">
    <location>
        <begin position="16"/>
        <end position="36"/>
    </location>
</feature>
<gene>
    <name evidence="4" type="ORF">LTR84_002626</name>
</gene>
<dbReference type="Gene3D" id="3.40.50.1820">
    <property type="entry name" value="alpha/beta hydrolase"/>
    <property type="match status" value="1"/>
</dbReference>
<dbReference type="GeneID" id="89970833"/>
<evidence type="ECO:0000256" key="2">
    <source>
        <dbReference type="SAM" id="MobiDB-lite"/>
    </source>
</evidence>
<proteinExistence type="predicted"/>
<dbReference type="SUPFAM" id="SSF53474">
    <property type="entry name" value="alpha/beta-Hydrolases"/>
    <property type="match status" value="1"/>
</dbReference>
<reference evidence="4 5" key="1">
    <citation type="submission" date="2023-08" db="EMBL/GenBank/DDBJ databases">
        <title>Black Yeasts Isolated from many extreme environments.</title>
        <authorList>
            <person name="Coleine C."/>
            <person name="Stajich J.E."/>
            <person name="Selbmann L."/>
        </authorList>
    </citation>
    <scope>NUCLEOTIDE SEQUENCE [LARGE SCALE GENOMIC DNA]</scope>
    <source>
        <strain evidence="4 5">CCFEE 5792</strain>
    </source>
</reference>
<feature type="domain" description="Xaa-Pro dipeptidyl-peptidase C-terminal" evidence="3">
    <location>
        <begin position="325"/>
        <end position="620"/>
    </location>
</feature>
<dbReference type="Pfam" id="PF08530">
    <property type="entry name" value="PepX_C"/>
    <property type="match status" value="1"/>
</dbReference>
<dbReference type="PANTHER" id="PTHR43056:SF10">
    <property type="entry name" value="COCE_NOND FAMILY, PUTATIVE (AFU_ORTHOLOGUE AFUA_7G00600)-RELATED"/>
    <property type="match status" value="1"/>
</dbReference>
<dbReference type="Gene3D" id="1.10.3020.20">
    <property type="match status" value="1"/>
</dbReference>
<keyword evidence="5" id="KW-1185">Reference proteome</keyword>
<comment type="caution">
    <text evidence="4">The sequence shown here is derived from an EMBL/GenBank/DDBJ whole genome shotgun (WGS) entry which is preliminary data.</text>
</comment>
<dbReference type="SUPFAM" id="SSF49785">
    <property type="entry name" value="Galactose-binding domain-like"/>
    <property type="match status" value="1"/>
</dbReference>
<dbReference type="InterPro" id="IPR029058">
    <property type="entry name" value="AB_hydrolase_fold"/>
</dbReference>
<keyword evidence="1" id="KW-0378">Hydrolase</keyword>
<accession>A0AAV9N9V3</accession>
<evidence type="ECO:0000313" key="4">
    <source>
        <dbReference type="EMBL" id="KAK5052760.1"/>
    </source>
</evidence>
<dbReference type="PANTHER" id="PTHR43056">
    <property type="entry name" value="PEPTIDASE S9 PROLYL OLIGOPEPTIDASE"/>
    <property type="match status" value="1"/>
</dbReference>
<evidence type="ECO:0000259" key="3">
    <source>
        <dbReference type="SMART" id="SM00939"/>
    </source>
</evidence>
<dbReference type="InterPro" id="IPR008979">
    <property type="entry name" value="Galactose-bd-like_sf"/>
</dbReference>
<evidence type="ECO:0000256" key="1">
    <source>
        <dbReference type="ARBA" id="ARBA00022801"/>
    </source>
</evidence>
<dbReference type="Proteomes" id="UP001358417">
    <property type="component" value="Unassembled WGS sequence"/>
</dbReference>
<dbReference type="Pfam" id="PF02129">
    <property type="entry name" value="Peptidase_S15"/>
    <property type="match status" value="1"/>
</dbReference>
<protein>
    <recommendedName>
        <fullName evidence="3">Xaa-Pro dipeptidyl-peptidase C-terminal domain-containing protein</fullName>
    </recommendedName>
</protein>
<dbReference type="NCBIfam" id="TIGR00976">
    <property type="entry name" value="CocE_NonD"/>
    <property type="match status" value="1"/>
</dbReference>
<dbReference type="InterPro" id="IPR000383">
    <property type="entry name" value="Xaa-Pro-like_dom"/>
</dbReference>
<dbReference type="RefSeq" id="XP_064706460.1">
    <property type="nucleotide sequence ID" value="XM_064846235.1"/>
</dbReference>
<sequence length="626" mass="70721">MAFKVGSIEVIQTPLRPCEDDPNYDNPDPSRTLLSKGHRKNPVYAAFQADTIFEKDVQIPLRDGSQIRADIFRPADEGHKVPALVAWSPYGKSGRGFFHLDLVPGRVGIPQSRLSKYEKFEAPDPAEWTARGYAIVNVDARGSWDSAGGCLPWWGTQEGRDGYDVTEELAKMDWCNGSVAFVGNSWLAMAQWFVAAERPPHLKCIAPFEGASDVYRELICRGGVPGKAFVKFLAGLLFGRNGTQEDLNSMLERYPSMNEYWADKRANVGKINIPIYALASYSTGLHTFGSLRGFTEAQSADKWLRIHATQEWHDLYQKETNDELQRFFDRYTKGIDNGWEETPRVRIAVYHYNKVRSCRAQPEEKTTSPKWDSGTRLARKPRTDKDTYDQRPITNHVVPAWPIPSTTYKTLYLHTDNTLQHSIPPTASTLTYQSDVAFQQMDNDTDELWFVHKFHSQAYLVGSARARLFMSTPDHNDMDVWVQLRKLDRQGNVLQQLTIPAHDSPIPDSQVEVQNPLRYLGPSGALRASYRAIDPAISTPEFPEHDYTIRDPRARDQVVELQIGLWQTGMAFEAGESLLFKVSGHTMTLAEFPLLRGAETTENKGRHVVHVGPETPSAVVIPLIEL</sequence>
<dbReference type="Gene3D" id="2.60.120.260">
    <property type="entry name" value="Galactose-binding domain-like"/>
    <property type="match status" value="1"/>
</dbReference>
<name>A0AAV9N9V3_9EURO</name>
<dbReference type="SMART" id="SM00939">
    <property type="entry name" value="PepX_C"/>
    <property type="match status" value="1"/>
</dbReference>
<dbReference type="InterPro" id="IPR013736">
    <property type="entry name" value="Xaa-Pro_dipept_C"/>
</dbReference>
<dbReference type="GO" id="GO:0008239">
    <property type="term" value="F:dipeptidyl-peptidase activity"/>
    <property type="evidence" value="ECO:0007669"/>
    <property type="project" value="InterPro"/>
</dbReference>
<dbReference type="InterPro" id="IPR050585">
    <property type="entry name" value="Xaa-Pro_dipeptidyl-ppase/CocE"/>
</dbReference>
<dbReference type="InterPro" id="IPR005674">
    <property type="entry name" value="CocE/Ser_esterase"/>
</dbReference>
<dbReference type="AlphaFoldDB" id="A0AAV9N9V3"/>
<evidence type="ECO:0000313" key="5">
    <source>
        <dbReference type="Proteomes" id="UP001358417"/>
    </source>
</evidence>
<feature type="region of interest" description="Disordered" evidence="2">
    <location>
        <begin position="359"/>
        <end position="390"/>
    </location>
</feature>
<dbReference type="EMBL" id="JAVRRD010000013">
    <property type="protein sequence ID" value="KAK5052760.1"/>
    <property type="molecule type" value="Genomic_DNA"/>
</dbReference>
<organism evidence="4 5">
    <name type="scientific">Exophiala bonariae</name>
    <dbReference type="NCBI Taxonomy" id="1690606"/>
    <lineage>
        <taxon>Eukaryota</taxon>
        <taxon>Fungi</taxon>
        <taxon>Dikarya</taxon>
        <taxon>Ascomycota</taxon>
        <taxon>Pezizomycotina</taxon>
        <taxon>Eurotiomycetes</taxon>
        <taxon>Chaetothyriomycetidae</taxon>
        <taxon>Chaetothyriales</taxon>
        <taxon>Herpotrichiellaceae</taxon>
        <taxon>Exophiala</taxon>
    </lineage>
</organism>